<name>A0A1N6F2W6_9BACT</name>
<evidence type="ECO:0000256" key="1">
    <source>
        <dbReference type="SAM" id="Phobius"/>
    </source>
</evidence>
<dbReference type="InterPro" id="IPR051677">
    <property type="entry name" value="AfsR-DnrI-RedD_regulator"/>
</dbReference>
<dbReference type="SUPFAM" id="SSF117281">
    <property type="entry name" value="Kelch motif"/>
    <property type="match status" value="1"/>
</dbReference>
<evidence type="ECO:0000313" key="3">
    <source>
        <dbReference type="Proteomes" id="UP000185003"/>
    </source>
</evidence>
<dbReference type="GO" id="GO:0003677">
    <property type="term" value="F:DNA binding"/>
    <property type="evidence" value="ECO:0007669"/>
    <property type="project" value="TreeGrafter"/>
</dbReference>
<dbReference type="Gene3D" id="2.120.10.80">
    <property type="entry name" value="Kelch-type beta propeller"/>
    <property type="match status" value="1"/>
</dbReference>
<proteinExistence type="predicted"/>
<organism evidence="2 3">
    <name type="scientific">Chitinophaga niabensis</name>
    <dbReference type="NCBI Taxonomy" id="536979"/>
    <lineage>
        <taxon>Bacteria</taxon>
        <taxon>Pseudomonadati</taxon>
        <taxon>Bacteroidota</taxon>
        <taxon>Chitinophagia</taxon>
        <taxon>Chitinophagales</taxon>
        <taxon>Chitinophagaceae</taxon>
        <taxon>Chitinophaga</taxon>
    </lineage>
</organism>
<gene>
    <name evidence="2" type="ORF">SAMN04488055_1980</name>
</gene>
<dbReference type="Gene3D" id="1.10.10.10">
    <property type="entry name" value="Winged helix-like DNA-binding domain superfamily/Winged helix DNA-binding domain"/>
    <property type="match status" value="1"/>
</dbReference>
<dbReference type="PANTHER" id="PTHR35807:SF1">
    <property type="entry name" value="TRANSCRIPTIONAL REGULATOR REDD"/>
    <property type="match status" value="1"/>
</dbReference>
<dbReference type="STRING" id="536979.SAMN04488055_1980"/>
<dbReference type="Proteomes" id="UP000185003">
    <property type="component" value="Unassembled WGS sequence"/>
</dbReference>
<dbReference type="EMBL" id="FSRA01000001">
    <property type="protein sequence ID" value="SIN89556.1"/>
    <property type="molecule type" value="Genomic_DNA"/>
</dbReference>
<keyword evidence="3" id="KW-1185">Reference proteome</keyword>
<reference evidence="2 3" key="1">
    <citation type="submission" date="2016-11" db="EMBL/GenBank/DDBJ databases">
        <authorList>
            <person name="Jaros S."/>
            <person name="Januszkiewicz K."/>
            <person name="Wedrychowicz H."/>
        </authorList>
    </citation>
    <scope>NUCLEOTIDE SEQUENCE [LARGE SCALE GENOMIC DNA]</scope>
    <source>
        <strain evidence="2 3">DSM 24787</strain>
    </source>
</reference>
<dbReference type="Pfam" id="PF01344">
    <property type="entry name" value="Kelch_1"/>
    <property type="match status" value="1"/>
</dbReference>
<dbReference type="InterPro" id="IPR006652">
    <property type="entry name" value="Kelch_1"/>
</dbReference>
<keyword evidence="1" id="KW-0472">Membrane</keyword>
<dbReference type="GO" id="GO:0006355">
    <property type="term" value="P:regulation of DNA-templated transcription"/>
    <property type="evidence" value="ECO:0007669"/>
    <property type="project" value="TreeGrafter"/>
</dbReference>
<keyword evidence="1" id="KW-1133">Transmembrane helix</keyword>
<evidence type="ECO:0000313" key="2">
    <source>
        <dbReference type="EMBL" id="SIN89556.1"/>
    </source>
</evidence>
<dbReference type="InterPro" id="IPR015915">
    <property type="entry name" value="Kelch-typ_b-propeller"/>
</dbReference>
<dbReference type="InterPro" id="IPR036388">
    <property type="entry name" value="WH-like_DNA-bd_sf"/>
</dbReference>
<protein>
    <submittedName>
        <fullName evidence="2">Kelch motif-containing protein</fullName>
    </submittedName>
</protein>
<feature type="transmembrane region" description="Helical" evidence="1">
    <location>
        <begin position="567"/>
        <end position="587"/>
    </location>
</feature>
<dbReference type="PANTHER" id="PTHR35807">
    <property type="entry name" value="TRANSCRIPTIONAL REGULATOR REDD-RELATED"/>
    <property type="match status" value="1"/>
</dbReference>
<sequence>MIRNRRFPTKKNEYFVCKEAFWSPMWKIICCLSAILLVCHAGFSQSHGLGFSSHEVVPEKRTSLHLTPAEEICLHNGTEISFDLKFKPNMETYFGYIMRVITGNRQNIDVVYNQRLATFNFIIGETLAGNVTIDTLQLYGGWSRFSIRFDEPQQEASFYVNDKFICKGKVNLYKSPCCQIFFGTNNYEGYQTLDTPPMNIKDIRILEDGKVKHYFPLSEVRGTEAGDSAGKRTALIRNPAWIKPRHQNWMTVKTATINGSPSVAFDKQQEVLYIVAKDSLYRFSLKDLRFTGVQLAKGREVLPAGNQSVFNKQLYNFYIDQQKVSTYDTATRTWDVNFATGELTEWWQANKFYSTVDTAIYIIGGYGQLQYKNKVQRYHIPTQQWDSLAVKGDAFMPRYLAALGTNAATDTAYILGGYGSNTGDQAINPKYNYDLMAYSVRNSTFSHIYHLPEPASQFCFANSLIIDPGSRDYYTLIYPTDKFNSKLQLIKGSLETPSYQLMGDTIPYAYYDIRSYADLYYCPASKKLVTVTLYHERDDVTSLKIYTLDFPPNPVVPERAPAGKQRFGFWMYIAGGLVILLLAYNFARKKKVPVPAERAVLLPDEEAPEAAAELSTIYLFGQFEVFDKSGNDITKQFTPLLKELFLLLLIYTYKDGKGISSEELYEALWSDKPAKDARNNYSVNIVKLKAILEKIGDCHIGRESGKWKFEILQDSMKIDYQHYVEWMAHKPALQKPAINELLQIVHRGSFLKTVHYEWLDDIKANISGQVTDLLLQYIAVTDLQAEAEFIVKVTNAILHFDNLNEEALGYKCRCLIISGRHKMAKDAYLKFTKEYKESYGQEFGRSFTEITLEA</sequence>
<keyword evidence="1" id="KW-0812">Transmembrane</keyword>
<accession>A0A1N6F2W6</accession>
<dbReference type="AlphaFoldDB" id="A0A1N6F2W6"/>